<protein>
    <submittedName>
        <fullName evidence="3">Uncharacterized protein</fullName>
    </submittedName>
</protein>
<evidence type="ECO:0000256" key="2">
    <source>
        <dbReference type="SAM" id="SignalP"/>
    </source>
</evidence>
<dbReference type="Proteomes" id="UP000000311">
    <property type="component" value="Unassembled WGS sequence"/>
</dbReference>
<accession>E2ACL8</accession>
<keyword evidence="4" id="KW-1185">Reference proteome</keyword>
<feature type="compositionally biased region" description="Basic and acidic residues" evidence="1">
    <location>
        <begin position="85"/>
        <end position="95"/>
    </location>
</feature>
<reference evidence="3 4" key="1">
    <citation type="journal article" date="2010" name="Science">
        <title>Genomic comparison of the ants Camponotus floridanus and Harpegnathos saltator.</title>
        <authorList>
            <person name="Bonasio R."/>
            <person name="Zhang G."/>
            <person name="Ye C."/>
            <person name="Mutti N.S."/>
            <person name="Fang X."/>
            <person name="Qin N."/>
            <person name="Donahue G."/>
            <person name="Yang P."/>
            <person name="Li Q."/>
            <person name="Li C."/>
            <person name="Zhang P."/>
            <person name="Huang Z."/>
            <person name="Berger S.L."/>
            <person name="Reinberg D."/>
            <person name="Wang J."/>
            <person name="Liebig J."/>
        </authorList>
    </citation>
    <scope>NUCLEOTIDE SEQUENCE [LARGE SCALE GENOMIC DNA]</scope>
    <source>
        <strain evidence="4">C129</strain>
    </source>
</reference>
<evidence type="ECO:0000256" key="1">
    <source>
        <dbReference type="SAM" id="MobiDB-lite"/>
    </source>
</evidence>
<proteinExistence type="predicted"/>
<organism evidence="4">
    <name type="scientific">Camponotus floridanus</name>
    <name type="common">Florida carpenter ant</name>
    <dbReference type="NCBI Taxonomy" id="104421"/>
    <lineage>
        <taxon>Eukaryota</taxon>
        <taxon>Metazoa</taxon>
        <taxon>Ecdysozoa</taxon>
        <taxon>Arthropoda</taxon>
        <taxon>Hexapoda</taxon>
        <taxon>Insecta</taxon>
        <taxon>Pterygota</taxon>
        <taxon>Neoptera</taxon>
        <taxon>Endopterygota</taxon>
        <taxon>Hymenoptera</taxon>
        <taxon>Apocrita</taxon>
        <taxon>Aculeata</taxon>
        <taxon>Formicoidea</taxon>
        <taxon>Formicidae</taxon>
        <taxon>Formicinae</taxon>
        <taxon>Camponotus</taxon>
    </lineage>
</organism>
<feature type="region of interest" description="Disordered" evidence="1">
    <location>
        <begin position="35"/>
        <end position="95"/>
    </location>
</feature>
<keyword evidence="2" id="KW-0732">Signal</keyword>
<name>E2ACL8_CAMFO</name>
<feature type="compositionally biased region" description="Low complexity" evidence="1">
    <location>
        <begin position="45"/>
        <end position="59"/>
    </location>
</feature>
<evidence type="ECO:0000313" key="4">
    <source>
        <dbReference type="Proteomes" id="UP000000311"/>
    </source>
</evidence>
<feature type="signal peptide" evidence="2">
    <location>
        <begin position="1"/>
        <end position="18"/>
    </location>
</feature>
<dbReference type="InParanoid" id="E2ACL8"/>
<dbReference type="AlphaFoldDB" id="E2ACL8"/>
<sequence length="95" mass="10804">MNFSICFFLFFVFPPREFVFNDLTDNTELEISESNWDINYHPDESSNSGSTTTSTASIEEVSDSDDFGDFEADTEEDTSSDSEEPPIKRARLDQP</sequence>
<gene>
    <name evidence="3" type="ORF">EAG_03884</name>
</gene>
<feature type="compositionally biased region" description="Acidic residues" evidence="1">
    <location>
        <begin position="60"/>
        <end position="84"/>
    </location>
</feature>
<feature type="chain" id="PRO_5003156652" evidence="2">
    <location>
        <begin position="19"/>
        <end position="95"/>
    </location>
</feature>
<evidence type="ECO:0000313" key="3">
    <source>
        <dbReference type="EMBL" id="EFN68821.1"/>
    </source>
</evidence>
<dbReference type="EMBL" id="GL438567">
    <property type="protein sequence ID" value="EFN68821.1"/>
    <property type="molecule type" value="Genomic_DNA"/>
</dbReference>